<name>A0A0Q0VFN7_RHOCA</name>
<gene>
    <name evidence="10" type="ORF">FBT96_16795</name>
    <name evidence="9" type="ORF">SAMN04244550_00287</name>
</gene>
<dbReference type="RefSeq" id="WP_055209761.1">
    <property type="nucleotide sequence ID" value="NZ_CP061202.1"/>
</dbReference>
<dbReference type="PROSITE" id="PS00159">
    <property type="entry name" value="ALDOLASE_KDPG_KHG_1"/>
    <property type="match status" value="1"/>
</dbReference>
<evidence type="ECO:0000256" key="5">
    <source>
        <dbReference type="ARBA" id="ARBA00013063"/>
    </source>
</evidence>
<dbReference type="AlphaFoldDB" id="A0A0Q0VFN7"/>
<protein>
    <recommendedName>
        <fullName evidence="5">2-dehydro-3-deoxy-phosphogluconate aldolase</fullName>
        <ecNumber evidence="5">4.1.2.14</ecNumber>
    </recommendedName>
</protein>
<dbReference type="Proteomes" id="UP000183812">
    <property type="component" value="Unassembled WGS sequence"/>
</dbReference>
<evidence type="ECO:0000256" key="6">
    <source>
        <dbReference type="ARBA" id="ARBA00023239"/>
    </source>
</evidence>
<dbReference type="InterPro" id="IPR031338">
    <property type="entry name" value="KDPG/KHG_AS_2"/>
</dbReference>
<dbReference type="PANTHER" id="PTHR30246:SF1">
    <property type="entry name" value="2-DEHYDRO-3-DEOXY-6-PHOSPHOGALACTONATE ALDOLASE-RELATED"/>
    <property type="match status" value="1"/>
</dbReference>
<evidence type="ECO:0000256" key="7">
    <source>
        <dbReference type="ARBA" id="ARBA00023270"/>
    </source>
</evidence>
<dbReference type="EC" id="4.1.2.14" evidence="5"/>
<dbReference type="CDD" id="cd00452">
    <property type="entry name" value="KDPG_aldolase"/>
    <property type="match status" value="1"/>
</dbReference>
<dbReference type="SUPFAM" id="SSF51569">
    <property type="entry name" value="Aldolase"/>
    <property type="match status" value="1"/>
</dbReference>
<dbReference type="PROSITE" id="PS00160">
    <property type="entry name" value="ALDOLASE_KDPG_KHG_2"/>
    <property type="match status" value="1"/>
</dbReference>
<comment type="similarity">
    <text evidence="3">Belongs to the KHG/KDPG aldolase family.</text>
</comment>
<keyword evidence="6" id="KW-0456">Lyase</keyword>
<dbReference type="OrthoDB" id="9805177at2"/>
<dbReference type="InterPro" id="IPR031337">
    <property type="entry name" value="KDPG/KHG_AS_1"/>
</dbReference>
<evidence type="ECO:0000313" key="11">
    <source>
        <dbReference type="Proteomes" id="UP000183812"/>
    </source>
</evidence>
<dbReference type="InterPro" id="IPR013785">
    <property type="entry name" value="Aldolase_TIM"/>
</dbReference>
<evidence type="ECO:0000256" key="1">
    <source>
        <dbReference type="ARBA" id="ARBA00000654"/>
    </source>
</evidence>
<keyword evidence="7" id="KW-0704">Schiff base</keyword>
<comment type="pathway">
    <text evidence="2">Carbohydrate acid metabolism; 2-dehydro-3-deoxy-D-gluconate degradation; D-glyceraldehyde 3-phosphate and pyruvate from 2-dehydro-3-deoxy-D-gluconate: step 2/2.</text>
</comment>
<comment type="subunit">
    <text evidence="4">Homotrimer.</text>
</comment>
<dbReference type="EMBL" id="SWJZ01000085">
    <property type="protein sequence ID" value="TKD15469.1"/>
    <property type="molecule type" value="Genomic_DNA"/>
</dbReference>
<evidence type="ECO:0000256" key="4">
    <source>
        <dbReference type="ARBA" id="ARBA00011233"/>
    </source>
</evidence>
<reference evidence="10 12" key="2">
    <citation type="submission" date="2019-04" db="EMBL/GenBank/DDBJ databases">
        <title>Draft Whole-Genome sequence of the purple photosynthetic bacterium Rhodobacter capsulatus SP108 with an indigenous class A beta-lactamase.</title>
        <authorList>
            <person name="Robertson S."/>
            <person name="Meyer T.E."/>
            <person name="Kyndt J.A."/>
        </authorList>
    </citation>
    <scope>NUCLEOTIDE SEQUENCE [LARGE SCALE GENOMIC DNA]</scope>
    <source>
        <strain evidence="10 12">SP108</strain>
    </source>
</reference>
<organism evidence="9 11">
    <name type="scientific">Rhodobacter capsulatus</name>
    <name type="common">Rhodopseudomonas capsulata</name>
    <dbReference type="NCBI Taxonomy" id="1061"/>
    <lineage>
        <taxon>Bacteria</taxon>
        <taxon>Pseudomonadati</taxon>
        <taxon>Pseudomonadota</taxon>
        <taxon>Alphaproteobacteria</taxon>
        <taxon>Rhodobacterales</taxon>
        <taxon>Rhodobacter group</taxon>
        <taxon>Rhodobacter</taxon>
    </lineage>
</organism>
<comment type="catalytic activity">
    <reaction evidence="1">
        <text>2-dehydro-3-deoxy-6-phospho-D-gluconate = D-glyceraldehyde 3-phosphate + pyruvate</text>
        <dbReference type="Rhea" id="RHEA:17089"/>
        <dbReference type="ChEBI" id="CHEBI:15361"/>
        <dbReference type="ChEBI" id="CHEBI:57569"/>
        <dbReference type="ChEBI" id="CHEBI:59776"/>
        <dbReference type="EC" id="4.1.2.14"/>
    </reaction>
</comment>
<reference evidence="9 11" key="1">
    <citation type="submission" date="2016-10" db="EMBL/GenBank/DDBJ databases">
        <authorList>
            <person name="de Groot N.N."/>
        </authorList>
    </citation>
    <scope>NUCLEOTIDE SEQUENCE [LARGE SCALE GENOMIC DNA]</scope>
    <source>
        <strain evidence="9">DSM 938</strain>
        <strain evidence="11">DSM 938 / 37b4</strain>
    </source>
</reference>
<proteinExistence type="inferred from homology"/>
<dbReference type="NCBIfam" id="NF004325">
    <property type="entry name" value="PRK05718.1"/>
    <property type="match status" value="1"/>
</dbReference>
<evidence type="ECO:0000313" key="12">
    <source>
        <dbReference type="Proteomes" id="UP000310597"/>
    </source>
</evidence>
<dbReference type="Proteomes" id="UP000310597">
    <property type="component" value="Unassembled WGS sequence"/>
</dbReference>
<evidence type="ECO:0000313" key="10">
    <source>
        <dbReference type="EMBL" id="TKD15469.1"/>
    </source>
</evidence>
<accession>A0A0Q0VFN7</accession>
<evidence type="ECO:0000256" key="3">
    <source>
        <dbReference type="ARBA" id="ARBA00006906"/>
    </source>
</evidence>
<dbReference type="Pfam" id="PF01081">
    <property type="entry name" value="Aldolase"/>
    <property type="match status" value="1"/>
</dbReference>
<dbReference type="GO" id="GO:0008675">
    <property type="term" value="F:2-dehydro-3-deoxy-phosphogluconate aldolase activity"/>
    <property type="evidence" value="ECO:0007669"/>
    <property type="project" value="UniProtKB-EC"/>
</dbReference>
<dbReference type="Gene3D" id="3.20.20.70">
    <property type="entry name" value="Aldolase class I"/>
    <property type="match status" value="1"/>
</dbReference>
<dbReference type="EMBL" id="FNAY01000001">
    <property type="protein sequence ID" value="SDE39258.1"/>
    <property type="molecule type" value="Genomic_DNA"/>
</dbReference>
<keyword evidence="8" id="KW-0119">Carbohydrate metabolism</keyword>
<dbReference type="PANTHER" id="PTHR30246">
    <property type="entry name" value="2-KETO-3-DEOXY-6-PHOSPHOGLUCONATE ALDOLASE"/>
    <property type="match status" value="1"/>
</dbReference>
<sequence length="217" mass="21758">MTPTAQSAKAREFCALAPIVPVIVVQDVAHAQPLAKALVAGGLKALEVTLRSACALEAIRAMVDVEGGVVGAGTLLTPADVKAAKAAGAQFGVAPGLTESLVKACEDEGLPLLPGAVTASEVMRALELGYDMLKFFPAETSGGAAALKAMGGPLPKVSFCPTGGVSLKNARDYLTLPNVMCVGGSWVAPQGMMSAGNWAAIEALATDAAALSRATLG</sequence>
<dbReference type="NCBIfam" id="TIGR01182">
    <property type="entry name" value="eda"/>
    <property type="match status" value="1"/>
</dbReference>
<dbReference type="InterPro" id="IPR000887">
    <property type="entry name" value="Aldlse_KDPG_KHG"/>
</dbReference>
<evidence type="ECO:0000313" key="9">
    <source>
        <dbReference type="EMBL" id="SDE39258.1"/>
    </source>
</evidence>
<evidence type="ECO:0000256" key="2">
    <source>
        <dbReference type="ARBA" id="ARBA00004736"/>
    </source>
</evidence>
<evidence type="ECO:0000256" key="8">
    <source>
        <dbReference type="ARBA" id="ARBA00023277"/>
    </source>
</evidence>